<accession>A0ABS2G9J9</accession>
<sequence length="112" mass="12927">MIILFPSCFNKVPVLSYYIIEEELPITYTLNGEVKVLDKDGNIINKNIEVFVGGYSTFLESEHFNLIFSAPTTDEVYVVIRYEVNGNMDEFTECLEIKNNNHSITKEFIIYA</sequence>
<dbReference type="Proteomes" id="UP000729290">
    <property type="component" value="Unassembled WGS sequence"/>
</dbReference>
<evidence type="ECO:0000313" key="2">
    <source>
        <dbReference type="Proteomes" id="UP000729290"/>
    </source>
</evidence>
<name>A0ABS2G9J9_9FIRM</name>
<evidence type="ECO:0000313" key="1">
    <source>
        <dbReference type="EMBL" id="MBM6878159.1"/>
    </source>
</evidence>
<protein>
    <submittedName>
        <fullName evidence="1">Uncharacterized protein</fullName>
    </submittedName>
</protein>
<reference evidence="1 2" key="1">
    <citation type="journal article" date="2021" name="Sci. Rep.">
        <title>The distribution of antibiotic resistance genes in chicken gut microbiota commensals.</title>
        <authorList>
            <person name="Juricova H."/>
            <person name="Matiasovicova J."/>
            <person name="Kubasova T."/>
            <person name="Cejkova D."/>
            <person name="Rychlik I."/>
        </authorList>
    </citation>
    <scope>NUCLEOTIDE SEQUENCE [LARGE SCALE GENOMIC DNA]</scope>
    <source>
        <strain evidence="1 2">An431b</strain>
    </source>
</reference>
<organism evidence="1 2">
    <name type="scientific">Anaerotignum lactatifermentans</name>
    <dbReference type="NCBI Taxonomy" id="160404"/>
    <lineage>
        <taxon>Bacteria</taxon>
        <taxon>Bacillati</taxon>
        <taxon>Bacillota</taxon>
        <taxon>Clostridia</taxon>
        <taxon>Lachnospirales</taxon>
        <taxon>Anaerotignaceae</taxon>
        <taxon>Anaerotignum</taxon>
    </lineage>
</organism>
<proteinExistence type="predicted"/>
<gene>
    <name evidence="1" type="ORF">H9X83_08295</name>
</gene>
<comment type="caution">
    <text evidence="1">The sequence shown here is derived from an EMBL/GenBank/DDBJ whole genome shotgun (WGS) entry which is preliminary data.</text>
</comment>
<dbReference type="EMBL" id="JACSNV010000010">
    <property type="protein sequence ID" value="MBM6878159.1"/>
    <property type="molecule type" value="Genomic_DNA"/>
</dbReference>
<keyword evidence="2" id="KW-1185">Reference proteome</keyword>